<evidence type="ECO:0000256" key="1">
    <source>
        <dbReference type="SAM" id="MobiDB-lite"/>
    </source>
</evidence>
<feature type="compositionally biased region" description="Low complexity" evidence="1">
    <location>
        <begin position="394"/>
        <end position="405"/>
    </location>
</feature>
<feature type="region of interest" description="Disordered" evidence="1">
    <location>
        <begin position="310"/>
        <end position="330"/>
    </location>
</feature>
<reference evidence="3" key="1">
    <citation type="submission" date="2022-11" db="UniProtKB">
        <authorList>
            <consortium name="WormBaseParasite"/>
        </authorList>
    </citation>
    <scope>IDENTIFICATION</scope>
</reference>
<feature type="compositionally biased region" description="Basic residues" evidence="1">
    <location>
        <begin position="613"/>
        <end position="632"/>
    </location>
</feature>
<protein>
    <submittedName>
        <fullName evidence="3">Uncharacterized protein</fullName>
    </submittedName>
</protein>
<feature type="compositionally biased region" description="Low complexity" evidence="1">
    <location>
        <begin position="486"/>
        <end position="497"/>
    </location>
</feature>
<proteinExistence type="predicted"/>
<organism evidence="2 3">
    <name type="scientific">Ditylenchus dipsaci</name>
    <dbReference type="NCBI Taxonomy" id="166011"/>
    <lineage>
        <taxon>Eukaryota</taxon>
        <taxon>Metazoa</taxon>
        <taxon>Ecdysozoa</taxon>
        <taxon>Nematoda</taxon>
        <taxon>Chromadorea</taxon>
        <taxon>Rhabditida</taxon>
        <taxon>Tylenchina</taxon>
        <taxon>Tylenchomorpha</taxon>
        <taxon>Sphaerularioidea</taxon>
        <taxon>Anguinidae</taxon>
        <taxon>Anguininae</taxon>
        <taxon>Ditylenchus</taxon>
    </lineage>
</organism>
<keyword evidence="2" id="KW-1185">Reference proteome</keyword>
<feature type="compositionally biased region" description="Basic and acidic residues" evidence="1">
    <location>
        <begin position="314"/>
        <end position="324"/>
    </location>
</feature>
<dbReference type="AlphaFoldDB" id="A0A915EA69"/>
<sequence>MEPSTYSNLNGSYSSCYADYEANDVRVENEYPDSANQGRQYLASQVKLLRVKLNHEKLHSRKQYDDLQNHYRGRITELEGRLLRVSEIRPLRDDVFEAEKAKLENEKTELRNQIENLEYELEQCEERASAVNQQLHAKELAKTKSEEELSALKIKMKELSESDKRKVDEQLSQLQDFTTKNKQLEKLVEEMEEKCKKNSEIQKTLKDKYQQRKAKMAKTVAEHQKEIEKIKVEAREKYLQELAKCKDDSLLYKEKHHTEVVELKEKLMRLDDKYRNQLGQSNQIDNELTKVKEELSRVNALYQNQLAEAQVQHQESESSREAQKRTGCCRRKSAEVRAQHLKQLVDAKSEADEAIRKHKLESHNARKEASDFKKKLEEINERCKTAENKADKVQQGQQKHLQQLQTAPAERRGASPVPLPPLHATNEIAVITLSETPPRPSTPIDHAGDITIVRTVIKKHLLHQKSTNQQQEPAKKHACQRSPARQQQSGNQSAGGAPPLAKKVSQEVDKNNLSQYFEENPRIDKDEKKRYVLNVLANAGFTMTPSPQKAVNDNAIVATTSFSPTTADAVCPKPQPQQRPKRISMIRDSVSNAGSDKKQDRKQKKRLLVEKKNHAKLFRRMPLRKHKKPYRF</sequence>
<accession>A0A915EA69</accession>
<feature type="region of interest" description="Disordered" evidence="1">
    <location>
        <begin position="387"/>
        <end position="421"/>
    </location>
</feature>
<dbReference type="WBParaSite" id="jg3995">
    <property type="protein sequence ID" value="jg3995"/>
    <property type="gene ID" value="jg3995"/>
</dbReference>
<feature type="region of interest" description="Disordered" evidence="1">
    <location>
        <begin position="567"/>
        <end position="632"/>
    </location>
</feature>
<evidence type="ECO:0000313" key="2">
    <source>
        <dbReference type="Proteomes" id="UP000887574"/>
    </source>
</evidence>
<name>A0A915EA69_9BILA</name>
<dbReference type="Proteomes" id="UP000887574">
    <property type="component" value="Unplaced"/>
</dbReference>
<evidence type="ECO:0000313" key="3">
    <source>
        <dbReference type="WBParaSite" id="jg3995"/>
    </source>
</evidence>
<feature type="region of interest" description="Disordered" evidence="1">
    <location>
        <begin position="465"/>
        <end position="507"/>
    </location>
</feature>